<dbReference type="EMBL" id="CP036532">
    <property type="protein sequence ID" value="QBK31193.1"/>
    <property type="molecule type" value="Genomic_DNA"/>
</dbReference>
<dbReference type="GeneID" id="90767952"/>
<feature type="domain" description="HTH tetR-type" evidence="3">
    <location>
        <begin position="18"/>
        <end position="78"/>
    </location>
</feature>
<dbReference type="NCBIfam" id="NF011584">
    <property type="entry name" value="PRK15008.1"/>
    <property type="match status" value="1"/>
</dbReference>
<dbReference type="SUPFAM" id="SSF46689">
    <property type="entry name" value="Homeodomain-like"/>
    <property type="match status" value="1"/>
</dbReference>
<dbReference type="GO" id="GO:0045892">
    <property type="term" value="P:negative regulation of DNA-templated transcription"/>
    <property type="evidence" value="ECO:0007669"/>
    <property type="project" value="InterPro"/>
</dbReference>
<dbReference type="InterPro" id="IPR009057">
    <property type="entry name" value="Homeodomain-like_sf"/>
</dbReference>
<keyword evidence="5" id="KW-1185">Reference proteome</keyword>
<dbReference type="PANTHER" id="PTHR30055:SF196">
    <property type="entry name" value="HTH-TYPE TRANSCRIPTIONAL REGULATOR RUTR"/>
    <property type="match status" value="1"/>
</dbReference>
<evidence type="ECO:0000256" key="2">
    <source>
        <dbReference type="PROSITE-ProRule" id="PRU00335"/>
    </source>
</evidence>
<dbReference type="InterPro" id="IPR050109">
    <property type="entry name" value="HTH-type_TetR-like_transc_reg"/>
</dbReference>
<organism evidence="4 5">
    <name type="scientific">Roseitalea porphyridii</name>
    <dbReference type="NCBI Taxonomy" id="1852022"/>
    <lineage>
        <taxon>Bacteria</taxon>
        <taxon>Pseudomonadati</taxon>
        <taxon>Pseudomonadota</taxon>
        <taxon>Alphaproteobacteria</taxon>
        <taxon>Hyphomicrobiales</taxon>
        <taxon>Ahrensiaceae</taxon>
        <taxon>Roseitalea</taxon>
    </lineage>
</organism>
<sequence>MAQAAARRNGGKQSRIQTENRALIMQAALDVFSTDGYRGATVDRIAERAGMSKTNLLYYYPSKEEIYRSAIEQTVEDWLDPFAAIDPDGDPIEELRRYITIKLEMSDRYPEASRLFANEIQRGAPLVGEFLQTRLKSLVDEKAAVIRSWIDEGKLAPVDPYHLVFTIWATTQHYADFEVQVQAILGGQAKKPGFNEQVAHAVLSILLNGIRPR</sequence>
<accession>A0A4P6V2Q0</accession>
<dbReference type="AlphaFoldDB" id="A0A4P6V2Q0"/>
<gene>
    <name evidence="4" type="primary">rutR</name>
    <name evidence="4" type="ORF">E0E05_11640</name>
</gene>
<evidence type="ECO:0000313" key="5">
    <source>
        <dbReference type="Proteomes" id="UP000293719"/>
    </source>
</evidence>
<dbReference type="Gene3D" id="1.10.357.10">
    <property type="entry name" value="Tetracycline Repressor, domain 2"/>
    <property type="match status" value="1"/>
</dbReference>
<dbReference type="PRINTS" id="PR00455">
    <property type="entry name" value="HTHTETR"/>
</dbReference>
<keyword evidence="1 2" id="KW-0238">DNA-binding</keyword>
<evidence type="ECO:0000259" key="3">
    <source>
        <dbReference type="PROSITE" id="PS50977"/>
    </source>
</evidence>
<dbReference type="GO" id="GO:0003700">
    <property type="term" value="F:DNA-binding transcription factor activity"/>
    <property type="evidence" value="ECO:0007669"/>
    <property type="project" value="TreeGrafter"/>
</dbReference>
<reference evidence="4 5" key="1">
    <citation type="journal article" date="2017" name="Int. J. Syst. Evol. Microbiol.">
        <title>Roseitalea porphyridii gen. nov., sp. nov., isolated from a red alga, and reclassification of Hoeflea suaedae Chung et al. 2013 as Pseudohoeflea suaedae gen. nov., comb. nov.</title>
        <authorList>
            <person name="Hyeon J.W."/>
            <person name="Jeong S.E."/>
            <person name="Baek K."/>
            <person name="Jeon C.O."/>
        </authorList>
    </citation>
    <scope>NUCLEOTIDE SEQUENCE [LARGE SCALE GENOMIC DNA]</scope>
    <source>
        <strain evidence="4 5">MA7-20</strain>
    </source>
</reference>
<dbReference type="InterPro" id="IPR036271">
    <property type="entry name" value="Tet_transcr_reg_TetR-rel_C_sf"/>
</dbReference>
<dbReference type="OrthoDB" id="2356263at2"/>
<evidence type="ECO:0000256" key="1">
    <source>
        <dbReference type="ARBA" id="ARBA00023125"/>
    </source>
</evidence>
<dbReference type="RefSeq" id="WP_131616868.1">
    <property type="nucleotide sequence ID" value="NZ_CP036532.1"/>
</dbReference>
<name>A0A4P6V2Q0_9HYPH</name>
<dbReference type="Pfam" id="PF08362">
    <property type="entry name" value="TetR_C_3"/>
    <property type="match status" value="1"/>
</dbReference>
<protein>
    <submittedName>
        <fullName evidence="4">HTH-type transcriptional regulator RutR</fullName>
    </submittedName>
</protein>
<dbReference type="PANTHER" id="PTHR30055">
    <property type="entry name" value="HTH-TYPE TRANSCRIPTIONAL REGULATOR RUTR"/>
    <property type="match status" value="1"/>
</dbReference>
<dbReference type="Pfam" id="PF00440">
    <property type="entry name" value="TetR_N"/>
    <property type="match status" value="1"/>
</dbReference>
<dbReference type="GO" id="GO:0000976">
    <property type="term" value="F:transcription cis-regulatory region binding"/>
    <property type="evidence" value="ECO:0007669"/>
    <property type="project" value="TreeGrafter"/>
</dbReference>
<feature type="DNA-binding region" description="H-T-H motif" evidence="2">
    <location>
        <begin position="41"/>
        <end position="60"/>
    </location>
</feature>
<dbReference type="SUPFAM" id="SSF48498">
    <property type="entry name" value="Tetracyclin repressor-like, C-terminal domain"/>
    <property type="match status" value="1"/>
</dbReference>
<dbReference type="InterPro" id="IPR013573">
    <property type="entry name" value="Tscrpt_reg_YcdC_C"/>
</dbReference>
<dbReference type="InterPro" id="IPR001647">
    <property type="entry name" value="HTH_TetR"/>
</dbReference>
<dbReference type="KEGG" id="rpod:E0E05_11640"/>
<dbReference type="PROSITE" id="PS50977">
    <property type="entry name" value="HTH_TETR_2"/>
    <property type="match status" value="1"/>
</dbReference>
<dbReference type="Proteomes" id="UP000293719">
    <property type="component" value="Chromosome"/>
</dbReference>
<evidence type="ECO:0000313" key="4">
    <source>
        <dbReference type="EMBL" id="QBK31193.1"/>
    </source>
</evidence>
<proteinExistence type="predicted"/>
<dbReference type="Gene3D" id="1.10.10.60">
    <property type="entry name" value="Homeodomain-like"/>
    <property type="match status" value="1"/>
</dbReference>